<dbReference type="GO" id="GO:0005737">
    <property type="term" value="C:cytoplasm"/>
    <property type="evidence" value="ECO:0007669"/>
    <property type="project" value="UniProtKB-SubCell"/>
</dbReference>
<dbReference type="Pfam" id="PF02518">
    <property type="entry name" value="HATPase_c"/>
    <property type="match status" value="1"/>
</dbReference>
<evidence type="ECO:0000256" key="9">
    <source>
        <dbReference type="ARBA" id="ARBA00022723"/>
    </source>
</evidence>
<evidence type="ECO:0000313" key="18">
    <source>
        <dbReference type="EMBL" id="PRZ44164.1"/>
    </source>
</evidence>
<evidence type="ECO:0000256" key="3">
    <source>
        <dbReference type="ARBA" id="ARBA00004496"/>
    </source>
</evidence>
<dbReference type="PROSITE" id="PS50109">
    <property type="entry name" value="HIS_KIN"/>
    <property type="match status" value="1"/>
</dbReference>
<evidence type="ECO:0000259" key="17">
    <source>
        <dbReference type="PROSITE" id="PS50109"/>
    </source>
</evidence>
<dbReference type="Gene3D" id="1.20.5.1930">
    <property type="match status" value="1"/>
</dbReference>
<evidence type="ECO:0000256" key="13">
    <source>
        <dbReference type="ARBA" id="ARBA00023014"/>
    </source>
</evidence>
<comment type="caution">
    <text evidence="18">The sequence shown here is derived from an EMBL/GenBank/DDBJ whole genome shotgun (WGS) entry which is preliminary data.</text>
</comment>
<accession>A0A2T1A6I2</accession>
<dbReference type="Pfam" id="PF07730">
    <property type="entry name" value="HisKA_3"/>
    <property type="match status" value="1"/>
</dbReference>
<evidence type="ECO:0000256" key="4">
    <source>
        <dbReference type="ARBA" id="ARBA00012438"/>
    </source>
</evidence>
<dbReference type="PANTHER" id="PTHR24421:SF62">
    <property type="entry name" value="SENSORY TRANSDUCTION HISTIDINE KINASE"/>
    <property type="match status" value="1"/>
</dbReference>
<dbReference type="EC" id="2.7.13.3" evidence="4"/>
<evidence type="ECO:0000256" key="11">
    <source>
        <dbReference type="ARBA" id="ARBA00023004"/>
    </source>
</evidence>
<dbReference type="OrthoDB" id="144293at2"/>
<evidence type="ECO:0000256" key="6">
    <source>
        <dbReference type="ARBA" id="ARBA00022485"/>
    </source>
</evidence>
<dbReference type="EMBL" id="PVUE01000001">
    <property type="protein sequence ID" value="PRZ44164.1"/>
    <property type="molecule type" value="Genomic_DNA"/>
</dbReference>
<dbReference type="InterPro" id="IPR050482">
    <property type="entry name" value="Sensor_HK_TwoCompSys"/>
</dbReference>
<dbReference type="InterPro" id="IPR005467">
    <property type="entry name" value="His_kinase_dom"/>
</dbReference>
<feature type="transmembrane region" description="Helical" evidence="16">
    <location>
        <begin position="125"/>
        <end position="147"/>
    </location>
</feature>
<dbReference type="GO" id="GO:0016020">
    <property type="term" value="C:membrane"/>
    <property type="evidence" value="ECO:0007669"/>
    <property type="project" value="InterPro"/>
</dbReference>
<keyword evidence="19" id="KW-1185">Reference proteome</keyword>
<name>A0A2T1A6I2_9ACTN</name>
<dbReference type="InterPro" id="IPR011712">
    <property type="entry name" value="Sig_transdc_His_kin_sub3_dim/P"/>
</dbReference>
<dbReference type="Proteomes" id="UP000237752">
    <property type="component" value="Unassembled WGS sequence"/>
</dbReference>
<dbReference type="GO" id="GO:0046983">
    <property type="term" value="F:protein dimerization activity"/>
    <property type="evidence" value="ECO:0007669"/>
    <property type="project" value="InterPro"/>
</dbReference>
<keyword evidence="12" id="KW-0902">Two-component regulatory system</keyword>
<dbReference type="PANTHER" id="PTHR24421">
    <property type="entry name" value="NITRATE/NITRITE SENSOR PROTEIN NARX-RELATED"/>
    <property type="match status" value="1"/>
</dbReference>
<dbReference type="RefSeq" id="WP_106347211.1">
    <property type="nucleotide sequence ID" value="NZ_PVUE01000001.1"/>
</dbReference>
<organism evidence="18 19">
    <name type="scientific">Antricoccus suffuscus</name>
    <dbReference type="NCBI Taxonomy" id="1629062"/>
    <lineage>
        <taxon>Bacteria</taxon>
        <taxon>Bacillati</taxon>
        <taxon>Actinomycetota</taxon>
        <taxon>Actinomycetes</taxon>
        <taxon>Geodermatophilales</taxon>
        <taxon>Antricoccaceae</taxon>
        <taxon>Antricoccus</taxon>
    </lineage>
</organism>
<comment type="catalytic activity">
    <reaction evidence="1">
        <text>ATP + protein L-histidine = ADP + protein N-phospho-L-histidine.</text>
        <dbReference type="EC" id="2.7.13.3"/>
    </reaction>
</comment>
<sequence length="431" mass="46649">MAKDSQAKVEHRLAVWERRQPAFYLGAPYVLLAIAFATSIAIPPATVAARVAVGCLVIASAAWEYLFWTSRPAPRADLSSRYTSVYLSGHMLIAASLVWLQPWFALATWFLLLRSVEATSRKGPRWGFLLATAAILGFGQCGGQATVLHGGWFAWPALFLVNAGIGGAMVQFEHVSEVRGEQRLRDIERLQESNSRLESALAENAGLHVQLVAQAREAGITDERQRMAREIHDTIAQGLAGVITQLEAADQSVDDEARSRHLEVARSIARESLTEARRSVHALQPAPLEEARLPEAVTALAKHWAEVNNVNVDVRVTGESFQILADLEVALYRVTQESLTNIAKHASSGNVVLTLSYMDYAVALDVRDDGTGFDKDARVGASALGGYGLRAMRDRIERAGGEFSLDSTPGEGTTVSAVVPVTAQPAVQGES</sequence>
<reference evidence="18 19" key="1">
    <citation type="submission" date="2018-03" db="EMBL/GenBank/DDBJ databases">
        <title>Genomic Encyclopedia of Archaeal and Bacterial Type Strains, Phase II (KMG-II): from individual species to whole genera.</title>
        <authorList>
            <person name="Goeker M."/>
        </authorList>
    </citation>
    <scope>NUCLEOTIDE SEQUENCE [LARGE SCALE GENOMIC DNA]</scope>
    <source>
        <strain evidence="18 19">DSM 100065</strain>
    </source>
</reference>
<keyword evidence="16" id="KW-0472">Membrane</keyword>
<comment type="subcellular location">
    <subcellularLocation>
        <location evidence="3">Cytoplasm</location>
    </subcellularLocation>
</comment>
<evidence type="ECO:0000256" key="1">
    <source>
        <dbReference type="ARBA" id="ARBA00000085"/>
    </source>
</evidence>
<keyword evidence="10 18" id="KW-0418">Kinase</keyword>
<protein>
    <recommendedName>
        <fullName evidence="5">Oxygen sensor histidine kinase NreB</fullName>
        <ecNumber evidence="4">2.7.13.3</ecNumber>
    </recommendedName>
    <alternativeName>
        <fullName evidence="15">Nitrogen regulation protein B</fullName>
    </alternativeName>
</protein>
<keyword evidence="9" id="KW-0479">Metal-binding</keyword>
<dbReference type="GO" id="GO:0000155">
    <property type="term" value="F:phosphorelay sensor kinase activity"/>
    <property type="evidence" value="ECO:0007669"/>
    <property type="project" value="InterPro"/>
</dbReference>
<evidence type="ECO:0000256" key="14">
    <source>
        <dbReference type="ARBA" id="ARBA00024827"/>
    </source>
</evidence>
<evidence type="ECO:0000256" key="15">
    <source>
        <dbReference type="ARBA" id="ARBA00030800"/>
    </source>
</evidence>
<dbReference type="InterPro" id="IPR017205">
    <property type="entry name" value="Sig_transdc_His_kinase_ChrS"/>
</dbReference>
<feature type="domain" description="Histidine kinase" evidence="17">
    <location>
        <begin position="230"/>
        <end position="423"/>
    </location>
</feature>
<dbReference type="PRINTS" id="PR00344">
    <property type="entry name" value="BCTRLSENSOR"/>
</dbReference>
<keyword evidence="7" id="KW-0963">Cytoplasm</keyword>
<proteinExistence type="predicted"/>
<comment type="cofactor">
    <cofactor evidence="2">
        <name>[4Fe-4S] cluster</name>
        <dbReference type="ChEBI" id="CHEBI:49883"/>
    </cofactor>
</comment>
<keyword evidence="16" id="KW-0812">Transmembrane</keyword>
<evidence type="ECO:0000256" key="7">
    <source>
        <dbReference type="ARBA" id="ARBA00022490"/>
    </source>
</evidence>
<keyword evidence="16" id="KW-1133">Transmembrane helix</keyword>
<dbReference type="SMART" id="SM00387">
    <property type="entry name" value="HATPase_c"/>
    <property type="match status" value="1"/>
</dbReference>
<evidence type="ECO:0000256" key="10">
    <source>
        <dbReference type="ARBA" id="ARBA00022777"/>
    </source>
</evidence>
<evidence type="ECO:0000256" key="5">
    <source>
        <dbReference type="ARBA" id="ARBA00017322"/>
    </source>
</evidence>
<dbReference type="SUPFAM" id="SSF55874">
    <property type="entry name" value="ATPase domain of HSP90 chaperone/DNA topoisomerase II/histidine kinase"/>
    <property type="match status" value="1"/>
</dbReference>
<keyword evidence="13" id="KW-0411">Iron-sulfur</keyword>
<dbReference type="GO" id="GO:0051539">
    <property type="term" value="F:4 iron, 4 sulfur cluster binding"/>
    <property type="evidence" value="ECO:0007669"/>
    <property type="project" value="UniProtKB-KW"/>
</dbReference>
<dbReference type="CDD" id="cd16917">
    <property type="entry name" value="HATPase_UhpB-NarQ-NarX-like"/>
    <property type="match status" value="1"/>
</dbReference>
<evidence type="ECO:0000313" key="19">
    <source>
        <dbReference type="Proteomes" id="UP000237752"/>
    </source>
</evidence>
<keyword evidence="6" id="KW-0004">4Fe-4S</keyword>
<keyword evidence="11" id="KW-0408">Iron</keyword>
<feature type="transmembrane region" description="Helical" evidence="16">
    <location>
        <begin position="153"/>
        <end position="172"/>
    </location>
</feature>
<gene>
    <name evidence="18" type="ORF">CLV47_101289</name>
</gene>
<keyword evidence="8" id="KW-0808">Transferase</keyword>
<dbReference type="AlphaFoldDB" id="A0A2T1A6I2"/>
<dbReference type="PIRSF" id="PIRSF037434">
    <property type="entry name" value="STHK_ChrS"/>
    <property type="match status" value="1"/>
</dbReference>
<evidence type="ECO:0000256" key="8">
    <source>
        <dbReference type="ARBA" id="ARBA00022679"/>
    </source>
</evidence>
<evidence type="ECO:0000256" key="12">
    <source>
        <dbReference type="ARBA" id="ARBA00023012"/>
    </source>
</evidence>
<evidence type="ECO:0000256" key="2">
    <source>
        <dbReference type="ARBA" id="ARBA00001966"/>
    </source>
</evidence>
<dbReference type="Gene3D" id="3.30.565.10">
    <property type="entry name" value="Histidine kinase-like ATPase, C-terminal domain"/>
    <property type="match status" value="1"/>
</dbReference>
<feature type="transmembrane region" description="Helical" evidence="16">
    <location>
        <begin position="88"/>
        <end position="113"/>
    </location>
</feature>
<dbReference type="InterPro" id="IPR036890">
    <property type="entry name" value="HATPase_C_sf"/>
</dbReference>
<dbReference type="InterPro" id="IPR004358">
    <property type="entry name" value="Sig_transdc_His_kin-like_C"/>
</dbReference>
<evidence type="ECO:0000256" key="16">
    <source>
        <dbReference type="SAM" id="Phobius"/>
    </source>
</evidence>
<feature type="transmembrane region" description="Helical" evidence="16">
    <location>
        <begin position="22"/>
        <end position="42"/>
    </location>
</feature>
<comment type="function">
    <text evidence="14">Member of the two-component regulatory system NreB/NreC involved in the control of dissimilatory nitrate/nitrite reduction in response to oxygen. NreB functions as a direct oxygen sensor histidine kinase which is autophosphorylated, in the absence of oxygen, probably at the conserved histidine residue, and transfers its phosphate group probably to a conserved aspartate residue of NreC. NreB/NreC activates the expression of the nitrate (narGHJI) and nitrite (nir) reductase operons, as well as the putative nitrate transporter gene narT.</text>
</comment>
<dbReference type="InterPro" id="IPR003594">
    <property type="entry name" value="HATPase_dom"/>
</dbReference>
<dbReference type="GO" id="GO:0046872">
    <property type="term" value="F:metal ion binding"/>
    <property type="evidence" value="ECO:0007669"/>
    <property type="project" value="UniProtKB-KW"/>
</dbReference>